<dbReference type="GO" id="GO:0000724">
    <property type="term" value="P:double-strand break repair via homologous recombination"/>
    <property type="evidence" value="ECO:0007669"/>
    <property type="project" value="TreeGrafter"/>
</dbReference>
<dbReference type="InterPro" id="IPR001650">
    <property type="entry name" value="Helicase_C-like"/>
</dbReference>
<keyword evidence="8" id="KW-0413">Isomerase</keyword>
<dbReference type="GO" id="GO:0043138">
    <property type="term" value="F:3'-5' DNA helicase activity"/>
    <property type="evidence" value="ECO:0007669"/>
    <property type="project" value="UniProtKB-EC"/>
</dbReference>
<evidence type="ECO:0000256" key="8">
    <source>
        <dbReference type="ARBA" id="ARBA00023235"/>
    </source>
</evidence>
<dbReference type="Pfam" id="PF16124">
    <property type="entry name" value="RecQ_Zn_bind"/>
    <property type="match status" value="1"/>
</dbReference>
<evidence type="ECO:0000256" key="7">
    <source>
        <dbReference type="ARBA" id="ARBA00023125"/>
    </source>
</evidence>
<dbReference type="VEuPathDB" id="FungiDB:BD410DRAFT_726967"/>
<dbReference type="CDD" id="cd18794">
    <property type="entry name" value="SF2_C_RecQ"/>
    <property type="match status" value="1"/>
</dbReference>
<dbReference type="InterPro" id="IPR027417">
    <property type="entry name" value="P-loop_NTPase"/>
</dbReference>
<dbReference type="PROSITE" id="PS51194">
    <property type="entry name" value="HELICASE_CTER"/>
    <property type="match status" value="1"/>
</dbReference>
<dbReference type="InterPro" id="IPR018982">
    <property type="entry name" value="RQC_domain"/>
</dbReference>
<dbReference type="PANTHER" id="PTHR13710">
    <property type="entry name" value="DNA HELICASE RECQ FAMILY MEMBER"/>
    <property type="match status" value="1"/>
</dbReference>
<evidence type="ECO:0000256" key="11">
    <source>
        <dbReference type="RuleBase" id="RU364117"/>
    </source>
</evidence>
<feature type="domain" description="Helicase ATP-binding" evidence="12">
    <location>
        <begin position="68"/>
        <end position="247"/>
    </location>
</feature>
<keyword evidence="4 11" id="KW-0378">Hydrolase</keyword>
<dbReference type="GO" id="GO:0016887">
    <property type="term" value="F:ATP hydrolysis activity"/>
    <property type="evidence" value="ECO:0007669"/>
    <property type="project" value="RHEA"/>
</dbReference>
<dbReference type="Gene3D" id="1.10.10.10">
    <property type="entry name" value="Winged helix-like DNA-binding domain superfamily/Winged helix DNA-binding domain"/>
    <property type="match status" value="1"/>
</dbReference>
<evidence type="ECO:0000256" key="10">
    <source>
        <dbReference type="ARBA" id="ARBA00034617"/>
    </source>
</evidence>
<evidence type="ECO:0000256" key="4">
    <source>
        <dbReference type="ARBA" id="ARBA00022801"/>
    </source>
</evidence>
<dbReference type="Proteomes" id="UP000294933">
    <property type="component" value="Unassembled WGS sequence"/>
</dbReference>
<dbReference type="GO" id="GO:0006260">
    <property type="term" value="P:DNA replication"/>
    <property type="evidence" value="ECO:0007669"/>
    <property type="project" value="InterPro"/>
</dbReference>
<evidence type="ECO:0000313" key="15">
    <source>
        <dbReference type="Proteomes" id="UP000294933"/>
    </source>
</evidence>
<keyword evidence="3 11" id="KW-0547">Nucleotide-binding</keyword>
<gene>
    <name evidence="14" type="ORF">BD410DRAFT_726967</name>
</gene>
<feature type="domain" description="Helicase C-terminal" evidence="13">
    <location>
        <begin position="273"/>
        <end position="419"/>
    </location>
</feature>
<evidence type="ECO:0000256" key="6">
    <source>
        <dbReference type="ARBA" id="ARBA00022840"/>
    </source>
</evidence>
<keyword evidence="5 11" id="KW-0347">Helicase</keyword>
<dbReference type="STRING" id="50990.A0A4Y7PX52"/>
<dbReference type="InterPro" id="IPR036388">
    <property type="entry name" value="WH-like_DNA-bd_sf"/>
</dbReference>
<comment type="similarity">
    <text evidence="2 11">Belongs to the helicase family. RecQ subfamily.</text>
</comment>
<dbReference type="PANTHER" id="PTHR13710:SF153">
    <property type="entry name" value="RECQ-LIKE DNA HELICASE BLM"/>
    <property type="match status" value="1"/>
</dbReference>
<dbReference type="AlphaFoldDB" id="A0A4Y7PX52"/>
<comment type="catalytic activity">
    <reaction evidence="10 11">
        <text>Couples ATP hydrolysis with the unwinding of duplex DNA by translocating in the 3'-5' direction.</text>
        <dbReference type="EC" id="5.6.2.4"/>
    </reaction>
</comment>
<evidence type="ECO:0000256" key="2">
    <source>
        <dbReference type="ARBA" id="ARBA00005446"/>
    </source>
</evidence>
<dbReference type="SMART" id="SM00956">
    <property type="entry name" value="RQC"/>
    <property type="match status" value="1"/>
</dbReference>
<dbReference type="InterPro" id="IPR036390">
    <property type="entry name" value="WH_DNA-bd_sf"/>
</dbReference>
<dbReference type="GO" id="GO:0005524">
    <property type="term" value="F:ATP binding"/>
    <property type="evidence" value="ECO:0007669"/>
    <property type="project" value="UniProtKB-KW"/>
</dbReference>
<dbReference type="EC" id="5.6.2.4" evidence="11"/>
<dbReference type="InterPro" id="IPR011545">
    <property type="entry name" value="DEAD/DEAH_box_helicase_dom"/>
</dbReference>
<dbReference type="PROSITE" id="PS00690">
    <property type="entry name" value="DEAH_ATP_HELICASE"/>
    <property type="match status" value="1"/>
</dbReference>
<dbReference type="GO" id="GO:0005737">
    <property type="term" value="C:cytoplasm"/>
    <property type="evidence" value="ECO:0007669"/>
    <property type="project" value="TreeGrafter"/>
</dbReference>
<evidence type="ECO:0000256" key="5">
    <source>
        <dbReference type="ARBA" id="ARBA00022806"/>
    </source>
</evidence>
<dbReference type="GO" id="GO:0005694">
    <property type="term" value="C:chromosome"/>
    <property type="evidence" value="ECO:0007669"/>
    <property type="project" value="TreeGrafter"/>
</dbReference>
<reference evidence="14 15" key="1">
    <citation type="submission" date="2018-06" db="EMBL/GenBank/DDBJ databases">
        <title>A transcriptomic atlas of mushroom development highlights an independent origin of complex multicellularity.</title>
        <authorList>
            <consortium name="DOE Joint Genome Institute"/>
            <person name="Krizsan K."/>
            <person name="Almasi E."/>
            <person name="Merenyi Z."/>
            <person name="Sahu N."/>
            <person name="Viragh M."/>
            <person name="Koszo T."/>
            <person name="Mondo S."/>
            <person name="Kiss B."/>
            <person name="Balint B."/>
            <person name="Kues U."/>
            <person name="Barry K."/>
            <person name="Hegedus J.C."/>
            <person name="Henrissat B."/>
            <person name="Johnson J."/>
            <person name="Lipzen A."/>
            <person name="Ohm R."/>
            <person name="Nagy I."/>
            <person name="Pangilinan J."/>
            <person name="Yan J."/>
            <person name="Xiong Y."/>
            <person name="Grigoriev I.V."/>
            <person name="Hibbett D.S."/>
            <person name="Nagy L.G."/>
        </authorList>
    </citation>
    <scope>NUCLEOTIDE SEQUENCE [LARGE SCALE GENOMIC DNA]</scope>
    <source>
        <strain evidence="14 15">SZMC22713</strain>
    </source>
</reference>
<evidence type="ECO:0000256" key="3">
    <source>
        <dbReference type="ARBA" id="ARBA00022741"/>
    </source>
</evidence>
<dbReference type="GO" id="GO:0003677">
    <property type="term" value="F:DNA binding"/>
    <property type="evidence" value="ECO:0007669"/>
    <property type="project" value="UniProtKB-KW"/>
</dbReference>
<name>A0A4Y7PX52_9AGAM</name>
<comment type="catalytic activity">
    <reaction evidence="11">
        <text>ATP + H2O = ADP + phosphate + H(+)</text>
        <dbReference type="Rhea" id="RHEA:13065"/>
        <dbReference type="ChEBI" id="CHEBI:15377"/>
        <dbReference type="ChEBI" id="CHEBI:15378"/>
        <dbReference type="ChEBI" id="CHEBI:30616"/>
        <dbReference type="ChEBI" id="CHEBI:43474"/>
        <dbReference type="ChEBI" id="CHEBI:456216"/>
    </reaction>
</comment>
<dbReference type="InterPro" id="IPR002464">
    <property type="entry name" value="DNA/RNA_helicase_DEAH_CS"/>
</dbReference>
<keyword evidence="9 11" id="KW-0539">Nucleus</keyword>
<dbReference type="SMART" id="SM00490">
    <property type="entry name" value="HELICc"/>
    <property type="match status" value="1"/>
</dbReference>
<dbReference type="NCBIfam" id="TIGR00614">
    <property type="entry name" value="recQ_fam"/>
    <property type="match status" value="1"/>
</dbReference>
<dbReference type="Pfam" id="PF09382">
    <property type="entry name" value="RQC"/>
    <property type="match status" value="1"/>
</dbReference>
<dbReference type="SUPFAM" id="SSF52540">
    <property type="entry name" value="P-loop containing nucleoside triphosphate hydrolases"/>
    <property type="match status" value="1"/>
</dbReference>
<dbReference type="SMART" id="SM00487">
    <property type="entry name" value="DEXDc"/>
    <property type="match status" value="1"/>
</dbReference>
<dbReference type="Pfam" id="PF00270">
    <property type="entry name" value="DEAD"/>
    <property type="match status" value="1"/>
</dbReference>
<proteinExistence type="inferred from homology"/>
<accession>A0A4Y7PX52</accession>
<evidence type="ECO:0000256" key="9">
    <source>
        <dbReference type="ARBA" id="ARBA00023242"/>
    </source>
</evidence>
<sequence length="595" mass="67460">MTAIDFTTSRAPLDNSAVSRQTIGTAQSSPTTVSRVDQTATPYYPEIIRTLKSVFKLNDFRHHQLEAINATMDGKDVFVLMPTGGGKSLCYQVPAVCHTGKTNGVTVVVSPLIALMIDQVNHLKAKKVDVVLFNSDQGLDSSREARARLLSPGRKPRLLYVTPERLHRSEDMRNILRRLYDGKELARFVVDEAHCVSTWGRDFRESYQDLDRLRVEYPKVPIMALTATANEQVMKDVIDRLRIQNCVLLKQSFNRPNLHYDVRPKQHRNVLADIAAFIKANHSGETGIIYCMSRNKCEEVARDLRDKYQLRAKHYHAQLTVEDKSRAQSAWQQGHCEIIVATIAFGMGIDKANVRFVIHHSLPKSLDGYYQETGRAGRDCEPADCVLFYTYGDTAILFKMIREGDATLEEKARQEDAIREVVRYCQNDVDCRRAQVLGYFGQAFNPRECHKSCNNCLDEAEIVEEDLTSAAKDAISLVQSLVKGGRERVTKNHCSNVFRGSMLKDVKDKGHDQQALFGAGAEMSRDRVDRLFDHLMNEQAFREEAVSNKQGWNTMYMQVSIRMPLTKCSLLIFFSVVVSACARIFERSKTAEDEI</sequence>
<dbReference type="Gene3D" id="3.40.50.300">
    <property type="entry name" value="P-loop containing nucleotide triphosphate hydrolases"/>
    <property type="match status" value="2"/>
</dbReference>
<organism evidence="14 15">
    <name type="scientific">Rickenella mellea</name>
    <dbReference type="NCBI Taxonomy" id="50990"/>
    <lineage>
        <taxon>Eukaryota</taxon>
        <taxon>Fungi</taxon>
        <taxon>Dikarya</taxon>
        <taxon>Basidiomycota</taxon>
        <taxon>Agaricomycotina</taxon>
        <taxon>Agaricomycetes</taxon>
        <taxon>Hymenochaetales</taxon>
        <taxon>Rickenellaceae</taxon>
        <taxon>Rickenella</taxon>
    </lineage>
</organism>
<keyword evidence="6 11" id="KW-0067">ATP-binding</keyword>
<dbReference type="InterPro" id="IPR032284">
    <property type="entry name" value="RecQ_Zn-bd"/>
</dbReference>
<dbReference type="InterPro" id="IPR014001">
    <property type="entry name" value="Helicase_ATP-bd"/>
</dbReference>
<dbReference type="SUPFAM" id="SSF46785">
    <property type="entry name" value="Winged helix' DNA-binding domain"/>
    <property type="match status" value="1"/>
</dbReference>
<dbReference type="Pfam" id="PF00271">
    <property type="entry name" value="Helicase_C"/>
    <property type="match status" value="1"/>
</dbReference>
<dbReference type="FunFam" id="3.40.50.300:FF:000296">
    <property type="entry name" value="ATP-dependent DNA helicase RecQ"/>
    <property type="match status" value="1"/>
</dbReference>
<dbReference type="EMBL" id="ML170195">
    <property type="protein sequence ID" value="TDL19606.1"/>
    <property type="molecule type" value="Genomic_DNA"/>
</dbReference>
<keyword evidence="7" id="KW-0238">DNA-binding</keyword>
<keyword evidence="15" id="KW-1185">Reference proteome</keyword>
<dbReference type="PROSITE" id="PS51192">
    <property type="entry name" value="HELICASE_ATP_BIND_1"/>
    <property type="match status" value="1"/>
</dbReference>
<dbReference type="InterPro" id="IPR004589">
    <property type="entry name" value="DNA_helicase_ATP-dep_RecQ"/>
</dbReference>
<dbReference type="OrthoDB" id="10261556at2759"/>
<evidence type="ECO:0000313" key="14">
    <source>
        <dbReference type="EMBL" id="TDL19606.1"/>
    </source>
</evidence>
<dbReference type="FunFam" id="3.40.50.300:FF:001975">
    <property type="entry name" value="ATP-dependent DNA helicase"/>
    <property type="match status" value="1"/>
</dbReference>
<evidence type="ECO:0000256" key="1">
    <source>
        <dbReference type="ARBA" id="ARBA00004123"/>
    </source>
</evidence>
<comment type="subcellular location">
    <subcellularLocation>
        <location evidence="1 11">Nucleus</location>
    </subcellularLocation>
</comment>
<dbReference type="GO" id="GO:0005634">
    <property type="term" value="C:nucleus"/>
    <property type="evidence" value="ECO:0007669"/>
    <property type="project" value="UniProtKB-SubCell"/>
</dbReference>
<dbReference type="CDD" id="cd17920">
    <property type="entry name" value="DEXHc_RecQ"/>
    <property type="match status" value="1"/>
</dbReference>
<evidence type="ECO:0000259" key="13">
    <source>
        <dbReference type="PROSITE" id="PS51194"/>
    </source>
</evidence>
<dbReference type="GO" id="GO:0009378">
    <property type="term" value="F:four-way junction helicase activity"/>
    <property type="evidence" value="ECO:0007669"/>
    <property type="project" value="TreeGrafter"/>
</dbReference>
<protein>
    <recommendedName>
        <fullName evidence="11">ATP-dependent DNA helicase</fullName>
        <ecNumber evidence="11">5.6.2.4</ecNumber>
    </recommendedName>
</protein>
<evidence type="ECO:0000259" key="12">
    <source>
        <dbReference type="PROSITE" id="PS51192"/>
    </source>
</evidence>